<evidence type="ECO:0008006" key="4">
    <source>
        <dbReference type="Google" id="ProtNLM"/>
    </source>
</evidence>
<feature type="compositionally biased region" description="Basic and acidic residues" evidence="1">
    <location>
        <begin position="456"/>
        <end position="469"/>
    </location>
</feature>
<feature type="compositionally biased region" description="Polar residues" evidence="1">
    <location>
        <begin position="230"/>
        <end position="241"/>
    </location>
</feature>
<feature type="region of interest" description="Disordered" evidence="1">
    <location>
        <begin position="363"/>
        <end position="391"/>
    </location>
</feature>
<feature type="compositionally biased region" description="Basic and acidic residues" evidence="1">
    <location>
        <begin position="688"/>
        <end position="725"/>
    </location>
</feature>
<dbReference type="EMBL" id="JBICCN010000083">
    <property type="protein sequence ID" value="KAL3095458.1"/>
    <property type="molecule type" value="Genomic_DNA"/>
</dbReference>
<name>A0ABD2JY14_HETSC</name>
<feature type="compositionally biased region" description="Basic and acidic residues" evidence="1">
    <location>
        <begin position="1010"/>
        <end position="1019"/>
    </location>
</feature>
<evidence type="ECO:0000313" key="3">
    <source>
        <dbReference type="Proteomes" id="UP001620645"/>
    </source>
</evidence>
<proteinExistence type="predicted"/>
<organism evidence="2 3">
    <name type="scientific">Heterodera schachtii</name>
    <name type="common">Sugarbeet cyst nematode worm</name>
    <name type="synonym">Tylenchus schachtii</name>
    <dbReference type="NCBI Taxonomy" id="97005"/>
    <lineage>
        <taxon>Eukaryota</taxon>
        <taxon>Metazoa</taxon>
        <taxon>Ecdysozoa</taxon>
        <taxon>Nematoda</taxon>
        <taxon>Chromadorea</taxon>
        <taxon>Rhabditida</taxon>
        <taxon>Tylenchina</taxon>
        <taxon>Tylenchomorpha</taxon>
        <taxon>Tylenchoidea</taxon>
        <taxon>Heteroderidae</taxon>
        <taxon>Heteroderinae</taxon>
        <taxon>Heterodera</taxon>
    </lineage>
</organism>
<comment type="caution">
    <text evidence="2">The sequence shown here is derived from an EMBL/GenBank/DDBJ whole genome shotgun (WGS) entry which is preliminary data.</text>
</comment>
<feature type="compositionally biased region" description="Acidic residues" evidence="1">
    <location>
        <begin position="624"/>
        <end position="639"/>
    </location>
</feature>
<feature type="compositionally biased region" description="Basic and acidic residues" evidence="1">
    <location>
        <begin position="561"/>
        <end position="611"/>
    </location>
</feature>
<feature type="compositionally biased region" description="Basic and acidic residues" evidence="1">
    <location>
        <begin position="640"/>
        <end position="651"/>
    </location>
</feature>
<feature type="region of interest" description="Disordered" evidence="1">
    <location>
        <begin position="214"/>
        <end position="242"/>
    </location>
</feature>
<feature type="compositionally biased region" description="Basic and acidic residues" evidence="1">
    <location>
        <begin position="1034"/>
        <end position="1045"/>
    </location>
</feature>
<sequence>MIGQRETSAEGLKNIHCLARKGGAKNGRQTDDGAGDTSKVPMIRPLLFLFLFSGAIFEQPLTKGAEEENVFQILSNFRWINSDQIIFIQNGEAAKESTDWTLRHGTFEEMKRVIWADDRPKAIIQIESGDQRMAQQLFLEPFCWLKGICRGPNRTEGTFVLCNGRFNETLQPLLKYGCEKTDEKGKEKIIGRTEGGRKDGAGWATAFRGVTAFSNGQRSKRGAKAKTEEQQPNGETLTMSEGEQRRKCRYRISCYEKEGMDLLMSKRQKQRTNTLLSGKLAPPKGKKRTMKQMAKVAVKGVRRREAEGKTKRRMGERDGETVLANYWSEREKKLRCKYRRSCYETGQKPSIARSALALWLSGDEAEEERSGGGEEKGAQKRRERTETEGKAEWEAMGERQQKAYCRYRKSCYQSGSRTTAESREWHWVDLDIGTGLTDKVSEYWAKLRRTVKGRKEKAPEGEEEKKREEEMDWEEAQKRKKLDCKYRRSCYESGQLPEALKQQKVAEEAEREERLMGGKKVPTSVRELKLYCKYRKSCYVASATAARMAKPGAESSGNRTNGERRETEEIEKIVEDGQRRAEQQTKSAKNSDKLRDRKEEGDRDEIQERKRNERRRKAKGKEENDAEEEEAKEEEEEEHKEDRRKEEKLDVESEGTEEDKEEKEKEKEEEEVGKRERKKRQKKQKKNCSPEKLVKEKKEKLEGCREKKDEGEKASSVKEDEKKSENDDDEKEGEKDTNKKAEEEEMEKMRKKPKRRKMKRKRNGAAQLKKHFYEMDEEKKDKEEEKEVEKEVNGKKKERKKKMEEEEKKREEEKEEREEDEKEEREEEGNKREEEKEEREEEEKEEREEEEKKREEEKEEREEEEKQIEDEEKPKRISKKRKKYKVEAVQVKEEKTKIWERKWQGLSREERLECRYRKSCYATGTKPTIRRWATREEGDEDEKRGHGWEEWHNLWVTMAIKNEVKEEKAIEGWHGMDEWHKKLKCQYRKSCYERMEQRTEDDGTANETQRNGRKEAKQREKPKKVAGITRKTKARETDKRKREETRQREAILKSIDLGTKLECKYRKSCYEESGNRMIAPAQQRIVAPPPISVASKSNVTNTAQFGGAIGGGREGQKCNQWRISCREAIGLTVREKAPIGKNGKKLCRKRKTEDEKGDEIVIKN</sequence>
<keyword evidence="3" id="KW-1185">Reference proteome</keyword>
<feature type="compositionally biased region" description="Basic residues" evidence="1">
    <location>
        <begin position="675"/>
        <end position="686"/>
    </location>
</feature>
<dbReference type="AlphaFoldDB" id="A0ABD2JY14"/>
<feature type="region of interest" description="Disordered" evidence="1">
    <location>
        <begin position="996"/>
        <end position="1045"/>
    </location>
</feature>
<feature type="compositionally biased region" description="Acidic residues" evidence="1">
    <location>
        <begin position="813"/>
        <end position="827"/>
    </location>
</feature>
<reference evidence="2 3" key="1">
    <citation type="submission" date="2024-10" db="EMBL/GenBank/DDBJ databases">
        <authorList>
            <person name="Kim D."/>
        </authorList>
    </citation>
    <scope>NUCLEOTIDE SEQUENCE [LARGE SCALE GENOMIC DNA]</scope>
    <source>
        <strain evidence="2">Taebaek</strain>
    </source>
</reference>
<feature type="compositionally biased region" description="Acidic residues" evidence="1">
    <location>
        <begin position="652"/>
        <end position="671"/>
    </location>
</feature>
<feature type="compositionally biased region" description="Acidic residues" evidence="1">
    <location>
        <begin position="857"/>
        <end position="871"/>
    </location>
</feature>
<feature type="compositionally biased region" description="Basic and acidic residues" evidence="1">
    <location>
        <begin position="771"/>
        <end position="812"/>
    </location>
</feature>
<feature type="compositionally biased region" description="Basic and acidic residues" evidence="1">
    <location>
        <begin position="504"/>
        <end position="516"/>
    </location>
</feature>
<feature type="region of interest" description="Disordered" evidence="1">
    <location>
        <begin position="499"/>
        <end position="518"/>
    </location>
</feature>
<dbReference type="Proteomes" id="UP001620645">
    <property type="component" value="Unassembled WGS sequence"/>
</dbReference>
<feature type="region of interest" description="Disordered" evidence="1">
    <location>
        <begin position="453"/>
        <end position="474"/>
    </location>
</feature>
<evidence type="ECO:0000313" key="2">
    <source>
        <dbReference type="EMBL" id="KAL3095458.1"/>
    </source>
</evidence>
<feature type="region of interest" description="Disordered" evidence="1">
    <location>
        <begin position="544"/>
        <end position="885"/>
    </location>
</feature>
<feature type="compositionally biased region" description="Acidic residues" evidence="1">
    <location>
        <begin position="835"/>
        <end position="849"/>
    </location>
</feature>
<gene>
    <name evidence="2" type="ORF">niasHS_007557</name>
</gene>
<feature type="compositionally biased region" description="Basic and acidic residues" evidence="1">
    <location>
        <begin position="368"/>
        <end position="391"/>
    </location>
</feature>
<accession>A0ABD2JY14</accession>
<protein>
    <recommendedName>
        <fullName evidence="4">Trichohyalin-like</fullName>
    </recommendedName>
</protein>
<feature type="compositionally biased region" description="Basic residues" evidence="1">
    <location>
        <begin position="749"/>
        <end position="763"/>
    </location>
</feature>
<feature type="compositionally biased region" description="Basic and acidic residues" evidence="1">
    <location>
        <begin position="732"/>
        <end position="742"/>
    </location>
</feature>
<evidence type="ECO:0000256" key="1">
    <source>
        <dbReference type="SAM" id="MobiDB-lite"/>
    </source>
</evidence>